<reference evidence="2" key="1">
    <citation type="submission" date="2020-05" db="EMBL/GenBank/DDBJ databases">
        <authorList>
            <consortium name="Genoscope - CEA"/>
            <person name="William W."/>
        </authorList>
    </citation>
    <scope>NUCLEOTIDE SEQUENCE [LARGE SCALE GENOMIC DNA]</scope>
    <source>
        <strain evidence="2">PCC 7821</strain>
    </source>
</reference>
<gene>
    <name evidence="2" type="ORF">PLAN_120195</name>
</gene>
<sequence length="314" mass="36231">MGTLRDEIEQWRSKVAQLLEAMEEVSSCADRLSECYASELGWQFSRLLEMCEESLSQVERLREELEEIQNRWGFGKIRNQSFLPSIIHPTIKLANTAINDLSIQDAIAQTNNIFTTAIQSGIPIWLGLELANLPGDAWILYDNPNAQERLTDLTQNPASDYYQQKPDKKLQGDQGEVALLKMLLDSDNIENLQSSLQIKPKFYLQNGKDHCEPDFYLTSHRLICDAKAYKPSSIYSIKKASKKYVKYLQENGGGEVRFYVPRDTYVNCQDRLKRLESQENGVSVTIHPMTIDYEPILWKKELIYTYLKSLLKFK</sequence>
<keyword evidence="3" id="KW-1185">Reference proteome</keyword>
<evidence type="ECO:0000313" key="3">
    <source>
        <dbReference type="Proteomes" id="UP000196521"/>
    </source>
</evidence>
<accession>A0A6J7ZDV1</accession>
<dbReference type="RefSeq" id="WP_026797397.1">
    <property type="nucleotide sequence ID" value="NZ_LR812491.1"/>
</dbReference>
<evidence type="ECO:0000313" key="2">
    <source>
        <dbReference type="EMBL" id="CAC5340979.1"/>
    </source>
</evidence>
<name>A0A6J7ZDV1_PLARU</name>
<dbReference type="Proteomes" id="UP000196521">
    <property type="component" value="Unassembled WGS sequence"/>
</dbReference>
<dbReference type="EMBL" id="CZCZ02000007">
    <property type="protein sequence ID" value="CAC5340979.1"/>
    <property type="molecule type" value="Genomic_DNA"/>
</dbReference>
<comment type="caution">
    <text evidence="2">The sequence shown here is derived from an EMBL/GenBank/DDBJ whole genome shotgun (WGS) entry which is preliminary data.</text>
</comment>
<dbReference type="AlphaFoldDB" id="A0A6J7ZDV1"/>
<organism evidence="2 3">
    <name type="scientific">Planktothrix rubescens CCAP 1459/22</name>
    <dbReference type="NCBI Taxonomy" id="329571"/>
    <lineage>
        <taxon>Bacteria</taxon>
        <taxon>Bacillati</taxon>
        <taxon>Cyanobacteriota</taxon>
        <taxon>Cyanophyceae</taxon>
        <taxon>Oscillatoriophycideae</taxon>
        <taxon>Oscillatoriales</taxon>
        <taxon>Microcoleaceae</taxon>
        <taxon>Planktothrix</taxon>
    </lineage>
</organism>
<feature type="coiled-coil region" evidence="1">
    <location>
        <begin position="1"/>
        <end position="71"/>
    </location>
</feature>
<evidence type="ECO:0000256" key="1">
    <source>
        <dbReference type="SAM" id="Coils"/>
    </source>
</evidence>
<keyword evidence="1" id="KW-0175">Coiled coil</keyword>
<protein>
    <submittedName>
        <fullName evidence="2">Uncharacterized protein</fullName>
    </submittedName>
</protein>
<proteinExistence type="predicted"/>